<reference evidence="1" key="1">
    <citation type="submission" date="2025-02" db="EMBL/GenBank/DDBJ databases">
        <title>Complete genome sequences of 52 Bacillus and Priestia strains isolated from West-African fermentations and 26 reference strains from the DSMZ collection.</title>
        <authorList>
            <person name="Wiedenbein E.S."/>
            <person name="Canoy T.S."/>
            <person name="Hui Y."/>
            <person name="Parkouda C."/>
            <person name="Dawende C."/>
            <person name="Ametefe E."/>
            <person name="Jespersen L."/>
            <person name="Nielsen D.S."/>
        </authorList>
    </citation>
    <scope>NUCLEOTIDE SEQUENCE</scope>
    <source>
        <strain evidence="1">PRO33</strain>
    </source>
</reference>
<accession>A0AC61YTM0</accession>
<protein>
    <submittedName>
        <fullName evidence="1">Uncharacterized protein</fullName>
    </submittedName>
</protein>
<gene>
    <name evidence="1" type="ORF">P5627_07755</name>
</gene>
<proteinExistence type="predicted"/>
<dbReference type="EMBL" id="CP121752">
    <property type="protein sequence ID" value="WGD98780.1"/>
    <property type="molecule type" value="Genomic_DNA"/>
</dbReference>
<dbReference type="Proteomes" id="UP001218488">
    <property type="component" value="Chromosome"/>
</dbReference>
<evidence type="ECO:0000313" key="2">
    <source>
        <dbReference type="Proteomes" id="UP001218488"/>
    </source>
</evidence>
<sequence>MKKLYVSGICFLVFAVVFSAKYIAASILLIGNESLSIDIFRGMFDMIPLEVTVVYITFLILGIVFLVLGLKEKNKH</sequence>
<organism evidence="1 2">
    <name type="scientific">Bacillus safensis</name>
    <dbReference type="NCBI Taxonomy" id="561879"/>
    <lineage>
        <taxon>Bacteria</taxon>
        <taxon>Bacillati</taxon>
        <taxon>Bacillota</taxon>
        <taxon>Bacilli</taxon>
        <taxon>Bacillales</taxon>
        <taxon>Bacillaceae</taxon>
        <taxon>Bacillus</taxon>
    </lineage>
</organism>
<name>A0AC61YTM0_BACIA</name>
<evidence type="ECO:0000313" key="1">
    <source>
        <dbReference type="EMBL" id="WGD98780.1"/>
    </source>
</evidence>